<dbReference type="OrthoDB" id="672793at2759"/>
<protein>
    <submittedName>
        <fullName evidence="3">Histidine triad (HIT) family protein</fullName>
    </submittedName>
</protein>
<dbReference type="SUPFAM" id="SSF54197">
    <property type="entry name" value="HIT-like"/>
    <property type="match status" value="1"/>
</dbReference>
<comment type="caution">
    <text evidence="1">Lacks conserved residue(s) required for the propagation of feature annotation.</text>
</comment>
<keyword evidence="4" id="KW-1185">Reference proteome</keyword>
<accession>A0A8B6E888</accession>
<dbReference type="Proteomes" id="UP000596742">
    <property type="component" value="Unassembled WGS sequence"/>
</dbReference>
<evidence type="ECO:0000313" key="4">
    <source>
        <dbReference type="Proteomes" id="UP000596742"/>
    </source>
</evidence>
<organism evidence="3 4">
    <name type="scientific">Mytilus galloprovincialis</name>
    <name type="common">Mediterranean mussel</name>
    <dbReference type="NCBI Taxonomy" id="29158"/>
    <lineage>
        <taxon>Eukaryota</taxon>
        <taxon>Metazoa</taxon>
        <taxon>Spiralia</taxon>
        <taxon>Lophotrochozoa</taxon>
        <taxon>Mollusca</taxon>
        <taxon>Bivalvia</taxon>
        <taxon>Autobranchia</taxon>
        <taxon>Pteriomorphia</taxon>
        <taxon>Mytilida</taxon>
        <taxon>Mytiloidea</taxon>
        <taxon>Mytilidae</taxon>
        <taxon>Mytilinae</taxon>
        <taxon>Mytilus</taxon>
    </lineage>
</organism>
<feature type="non-terminal residue" evidence="3">
    <location>
        <position position="1"/>
    </location>
</feature>
<dbReference type="EMBL" id="UYJE01004713">
    <property type="protein sequence ID" value="VDI30620.1"/>
    <property type="molecule type" value="Genomic_DNA"/>
</dbReference>
<gene>
    <name evidence="3" type="ORF">MGAL_10B015375</name>
</gene>
<dbReference type="InterPro" id="IPR011146">
    <property type="entry name" value="HIT-like"/>
</dbReference>
<proteinExistence type="predicted"/>
<name>A0A8B6E888_MYTGA</name>
<comment type="caution">
    <text evidence="3">The sequence shown here is derived from an EMBL/GenBank/DDBJ whole genome shotgun (WGS) entry which is preliminary data.</text>
</comment>
<dbReference type="InterPro" id="IPR001310">
    <property type="entry name" value="Histidine_triad_HIT"/>
</dbReference>
<reference evidence="3" key="1">
    <citation type="submission" date="2018-11" db="EMBL/GenBank/DDBJ databases">
        <authorList>
            <person name="Alioto T."/>
            <person name="Alioto T."/>
        </authorList>
    </citation>
    <scope>NUCLEOTIDE SEQUENCE</scope>
</reference>
<dbReference type="PROSITE" id="PS51084">
    <property type="entry name" value="HIT_2"/>
    <property type="match status" value="1"/>
</dbReference>
<dbReference type="InterPro" id="IPR036265">
    <property type="entry name" value="HIT-like_sf"/>
</dbReference>
<evidence type="ECO:0000259" key="2">
    <source>
        <dbReference type="PROSITE" id="PS51084"/>
    </source>
</evidence>
<dbReference type="GO" id="GO:0003824">
    <property type="term" value="F:catalytic activity"/>
    <property type="evidence" value="ECO:0007669"/>
    <property type="project" value="InterPro"/>
</dbReference>
<evidence type="ECO:0000313" key="3">
    <source>
        <dbReference type="EMBL" id="VDI30620.1"/>
    </source>
</evidence>
<dbReference type="PRINTS" id="PR00332">
    <property type="entry name" value="HISTRIAD"/>
</dbReference>
<sequence>GQNGISLEVQQLICRIVECPDMFVEYSMLMTVTRAASRINIIPVAIKYLLTASTTSRLLVAGLQNVCTSPVSSNDEVKKAKAATKSREPTIFSKIIDKSIPANIIYEDNECLAFRDVSPQAPIHFLVIPRKPLTGIDDAVDTDEKLLGHLLLVAKKVAEQEKLEKGYRIGIISQIFLCFISFLSKEHQNDKIPNVCIKF</sequence>
<feature type="domain" description="HIT" evidence="2">
    <location>
        <begin position="91"/>
        <end position="199"/>
    </location>
</feature>
<dbReference type="Pfam" id="PF01230">
    <property type="entry name" value="HIT"/>
    <property type="match status" value="1"/>
</dbReference>
<dbReference type="PANTHER" id="PTHR23089">
    <property type="entry name" value="HISTIDINE TRIAD HIT PROTEIN"/>
    <property type="match status" value="1"/>
</dbReference>
<dbReference type="AlphaFoldDB" id="A0A8B6E888"/>
<evidence type="ECO:0000256" key="1">
    <source>
        <dbReference type="PROSITE-ProRule" id="PRU00464"/>
    </source>
</evidence>
<dbReference type="Gene3D" id="3.30.428.10">
    <property type="entry name" value="HIT-like"/>
    <property type="match status" value="1"/>
</dbReference>